<dbReference type="GO" id="GO:0009073">
    <property type="term" value="P:aromatic amino acid family biosynthetic process"/>
    <property type="evidence" value="ECO:0007669"/>
    <property type="project" value="InterPro"/>
</dbReference>
<keyword evidence="6" id="KW-0547">Nucleotide-binding</keyword>
<dbReference type="GO" id="GO:0003856">
    <property type="term" value="F:3-dehydroquinate synthase activity"/>
    <property type="evidence" value="ECO:0007669"/>
    <property type="project" value="UniProtKB-UniRule"/>
</dbReference>
<dbReference type="InterPro" id="IPR050071">
    <property type="entry name" value="Dehydroquinate_synthase"/>
</dbReference>
<reference evidence="14 15" key="1">
    <citation type="submission" date="2018-10" db="EMBL/GenBank/DDBJ databases">
        <title>Genomic Encyclopedia of Archaeal and Bacterial Type Strains, Phase II (KMG-II): from individual species to whole genera.</title>
        <authorList>
            <person name="Goeker M."/>
        </authorList>
    </citation>
    <scope>NUCLEOTIDE SEQUENCE [LARGE SCALE GENOMIC DNA]</scope>
    <source>
        <strain evidence="14 15">DSM 18602</strain>
    </source>
</reference>
<dbReference type="EMBL" id="RBKU01000001">
    <property type="protein sequence ID" value="RKR84941.1"/>
    <property type="molecule type" value="Genomic_DNA"/>
</dbReference>
<dbReference type="SUPFAM" id="SSF56796">
    <property type="entry name" value="Dehydroquinate synthase-like"/>
    <property type="match status" value="1"/>
</dbReference>
<dbReference type="PANTHER" id="PTHR43622:SF1">
    <property type="entry name" value="3-DEHYDROQUINATE SYNTHASE"/>
    <property type="match status" value="1"/>
</dbReference>
<keyword evidence="8" id="KW-0520">NAD</keyword>
<dbReference type="FunFam" id="3.40.50.1970:FF:000007">
    <property type="entry name" value="Pentafunctional AROM polypeptide"/>
    <property type="match status" value="1"/>
</dbReference>
<evidence type="ECO:0000259" key="13">
    <source>
        <dbReference type="Pfam" id="PF24621"/>
    </source>
</evidence>
<protein>
    <recommendedName>
        <fullName evidence="11">3-dehydroquinate synthase</fullName>
        <ecNumber evidence="11">4.2.3.4</ecNumber>
    </recommendedName>
</protein>
<evidence type="ECO:0000256" key="7">
    <source>
        <dbReference type="ARBA" id="ARBA00022833"/>
    </source>
</evidence>
<dbReference type="GO" id="GO:0000166">
    <property type="term" value="F:nucleotide binding"/>
    <property type="evidence" value="ECO:0007669"/>
    <property type="project" value="UniProtKB-KW"/>
</dbReference>
<comment type="cofactor">
    <cofactor evidence="3">
        <name>Zn(2+)</name>
        <dbReference type="ChEBI" id="CHEBI:29105"/>
    </cofactor>
</comment>
<dbReference type="CDD" id="cd08195">
    <property type="entry name" value="DHQS"/>
    <property type="match status" value="1"/>
</dbReference>
<dbReference type="Proteomes" id="UP000268007">
    <property type="component" value="Unassembled WGS sequence"/>
</dbReference>
<evidence type="ECO:0000256" key="6">
    <source>
        <dbReference type="ARBA" id="ARBA00022741"/>
    </source>
</evidence>
<dbReference type="InterPro" id="IPR056179">
    <property type="entry name" value="DHQS_C"/>
</dbReference>
<evidence type="ECO:0000256" key="4">
    <source>
        <dbReference type="ARBA" id="ARBA00003485"/>
    </source>
</evidence>
<evidence type="ECO:0000256" key="3">
    <source>
        <dbReference type="ARBA" id="ARBA00001947"/>
    </source>
</evidence>
<evidence type="ECO:0000256" key="2">
    <source>
        <dbReference type="ARBA" id="ARBA00001941"/>
    </source>
</evidence>
<dbReference type="GO" id="GO:0005737">
    <property type="term" value="C:cytoplasm"/>
    <property type="evidence" value="ECO:0007669"/>
    <property type="project" value="InterPro"/>
</dbReference>
<comment type="function">
    <text evidence="4">Catalyzes the conversion of 3-deoxy-D-arabino-heptulosonate 7-phosphate (DAHP) to dehydroquinate (DHQ).</text>
</comment>
<dbReference type="GO" id="GO:0046872">
    <property type="term" value="F:metal ion binding"/>
    <property type="evidence" value="ECO:0007669"/>
    <property type="project" value="UniProtKB-KW"/>
</dbReference>
<organism evidence="14 15">
    <name type="scientific">Mucilaginibacter gracilis</name>
    <dbReference type="NCBI Taxonomy" id="423350"/>
    <lineage>
        <taxon>Bacteria</taxon>
        <taxon>Pseudomonadati</taxon>
        <taxon>Bacteroidota</taxon>
        <taxon>Sphingobacteriia</taxon>
        <taxon>Sphingobacteriales</taxon>
        <taxon>Sphingobacteriaceae</taxon>
        <taxon>Mucilaginibacter</taxon>
    </lineage>
</organism>
<evidence type="ECO:0000313" key="15">
    <source>
        <dbReference type="Proteomes" id="UP000268007"/>
    </source>
</evidence>
<evidence type="ECO:0000256" key="11">
    <source>
        <dbReference type="NCBIfam" id="TIGR01357"/>
    </source>
</evidence>
<keyword evidence="10" id="KW-0170">Cobalt</keyword>
<evidence type="ECO:0000256" key="9">
    <source>
        <dbReference type="ARBA" id="ARBA00023239"/>
    </source>
</evidence>
<accession>A0A495J866</accession>
<feature type="domain" description="3-dehydroquinate synthase C-terminal" evidence="13">
    <location>
        <begin position="174"/>
        <end position="314"/>
    </location>
</feature>
<comment type="caution">
    <text evidence="14">The sequence shown here is derived from an EMBL/GenBank/DDBJ whole genome shotgun (WGS) entry which is preliminary data.</text>
</comment>
<dbReference type="PANTHER" id="PTHR43622">
    <property type="entry name" value="3-DEHYDROQUINATE SYNTHASE"/>
    <property type="match status" value="1"/>
</dbReference>
<dbReference type="InterPro" id="IPR016037">
    <property type="entry name" value="DHQ_synth_AroB"/>
</dbReference>
<dbReference type="GO" id="GO:0009423">
    <property type="term" value="P:chorismate biosynthetic process"/>
    <property type="evidence" value="ECO:0007669"/>
    <property type="project" value="UniProtKB-UniRule"/>
</dbReference>
<keyword evidence="5" id="KW-0479">Metal-binding</keyword>
<keyword evidence="15" id="KW-1185">Reference proteome</keyword>
<evidence type="ECO:0000256" key="8">
    <source>
        <dbReference type="ARBA" id="ARBA00023027"/>
    </source>
</evidence>
<gene>
    <name evidence="14" type="ORF">BDD43_5194</name>
</gene>
<evidence type="ECO:0000256" key="5">
    <source>
        <dbReference type="ARBA" id="ARBA00022723"/>
    </source>
</evidence>
<dbReference type="Pfam" id="PF01761">
    <property type="entry name" value="DHQ_synthase"/>
    <property type="match status" value="1"/>
</dbReference>
<dbReference type="OrthoDB" id="9806583at2"/>
<evidence type="ECO:0000313" key="14">
    <source>
        <dbReference type="EMBL" id="RKR84941.1"/>
    </source>
</evidence>
<evidence type="ECO:0000259" key="12">
    <source>
        <dbReference type="Pfam" id="PF01761"/>
    </source>
</evidence>
<dbReference type="InterPro" id="IPR030960">
    <property type="entry name" value="DHQS/DOIS_N"/>
</dbReference>
<keyword evidence="7" id="KW-0862">Zinc</keyword>
<dbReference type="AlphaFoldDB" id="A0A495J866"/>
<evidence type="ECO:0000256" key="10">
    <source>
        <dbReference type="ARBA" id="ARBA00023285"/>
    </source>
</evidence>
<dbReference type="EC" id="4.2.3.4" evidence="11"/>
<comment type="cofactor">
    <cofactor evidence="2">
        <name>Co(2+)</name>
        <dbReference type="ChEBI" id="CHEBI:48828"/>
    </cofactor>
</comment>
<dbReference type="Gene3D" id="1.20.1090.10">
    <property type="entry name" value="Dehydroquinate synthase-like - alpha domain"/>
    <property type="match status" value="1"/>
</dbReference>
<evidence type="ECO:0000256" key="1">
    <source>
        <dbReference type="ARBA" id="ARBA00001911"/>
    </source>
</evidence>
<dbReference type="Pfam" id="PF24621">
    <property type="entry name" value="DHQS_C"/>
    <property type="match status" value="1"/>
</dbReference>
<dbReference type="InterPro" id="IPR030963">
    <property type="entry name" value="DHQ_synth_fam"/>
</dbReference>
<dbReference type="Gene3D" id="3.40.50.1970">
    <property type="match status" value="1"/>
</dbReference>
<feature type="domain" description="3-dehydroquinate synthase N-terminal" evidence="12">
    <location>
        <begin position="61"/>
        <end position="172"/>
    </location>
</feature>
<comment type="cofactor">
    <cofactor evidence="1">
        <name>NAD(+)</name>
        <dbReference type="ChEBI" id="CHEBI:57540"/>
    </cofactor>
</comment>
<dbReference type="PIRSF" id="PIRSF001455">
    <property type="entry name" value="DHQ_synth"/>
    <property type="match status" value="1"/>
</dbReference>
<keyword evidence="9" id="KW-0456">Lyase</keyword>
<dbReference type="RefSeq" id="WP_121200930.1">
    <property type="nucleotide sequence ID" value="NZ_RBKU01000001.1"/>
</dbReference>
<sequence>MKQIDSISYPIYFNSIAEKLDKFIEDGKYSRFFILTDEHTALHCLPLITDKVNPDNYDLLEVSAGEESKTIDFCIGIWKMLIDFDADRNSLLINLGGGVVTDLGGFAASTYKRGIDFIHIPTTLLSQVDASIGGKTGIDIDNLKNIIGTFTQPKAVFIEHAFLETLPARQIKSGTAEMLKHGLIADADYWHALKNSNLEKPEAELVYQSAVIKNKVVTEDPSERGQRKILNFGHTIGHALESYSLDHDKNPLTHGEAIAAGMICEAWLSHQKCDLPAADLDEIVSTLLAIYGKYQVKEASFVELRNIMKKDKKNQGGKINCSLLTKIGDCRIDNICTDDELCDSLRYYAQLEYARV</sequence>
<dbReference type="NCBIfam" id="TIGR01357">
    <property type="entry name" value="aroB"/>
    <property type="match status" value="1"/>
</dbReference>
<name>A0A495J866_9SPHI</name>
<proteinExistence type="predicted"/>